<organism evidence="2">
    <name type="scientific">Aspergillus arachidicola</name>
    <dbReference type="NCBI Taxonomy" id="656916"/>
    <lineage>
        <taxon>Eukaryota</taxon>
        <taxon>Fungi</taxon>
        <taxon>Dikarya</taxon>
        <taxon>Ascomycota</taxon>
        <taxon>Pezizomycotina</taxon>
        <taxon>Eurotiomycetes</taxon>
        <taxon>Eurotiomycetidae</taxon>
        <taxon>Eurotiales</taxon>
        <taxon>Aspergillaceae</taxon>
        <taxon>Aspergillus</taxon>
        <taxon>Aspergillus subgen. Circumdati</taxon>
    </lineage>
</organism>
<evidence type="ECO:0000256" key="1">
    <source>
        <dbReference type="SAM" id="SignalP"/>
    </source>
</evidence>
<sequence length="153" mass="16320">MASTFLSLSLLCGFTLAQRFLSHPNGTGIDSPSIDVPDSLSSVCGSPLNETVQCNVGLAAIAFIGHLPSAEELGVICTPQCLLSLQALHDQQVAACTDSDVVVSEGITYPPTFSVDPLTFTYNYTFSKDKQEEFTLKQTAQTSRLMAHSTRSG</sequence>
<gene>
    <name evidence="2" type="ORF">BDV24DRAFT_163061</name>
</gene>
<protein>
    <submittedName>
        <fullName evidence="2">Uncharacterized protein</fullName>
    </submittedName>
</protein>
<accession>A0A5N6Y9E6</accession>
<keyword evidence="1" id="KW-0732">Signal</keyword>
<dbReference type="OrthoDB" id="5985073at2759"/>
<dbReference type="AlphaFoldDB" id="A0A5N6Y9E6"/>
<dbReference type="Proteomes" id="UP000325558">
    <property type="component" value="Unassembled WGS sequence"/>
</dbReference>
<reference evidence="2" key="1">
    <citation type="submission" date="2019-04" db="EMBL/GenBank/DDBJ databases">
        <title>Friends and foes A comparative genomics study of 23 Aspergillus species from section Flavi.</title>
        <authorList>
            <consortium name="DOE Joint Genome Institute"/>
            <person name="Kjaerbolling I."/>
            <person name="Vesth T."/>
            <person name="Frisvad J.C."/>
            <person name="Nybo J.L."/>
            <person name="Theobald S."/>
            <person name="Kildgaard S."/>
            <person name="Isbrandt T."/>
            <person name="Kuo A."/>
            <person name="Sato A."/>
            <person name="Lyhne E.K."/>
            <person name="Kogle M.E."/>
            <person name="Wiebenga A."/>
            <person name="Kun R.S."/>
            <person name="Lubbers R.J."/>
            <person name="Makela M.R."/>
            <person name="Barry K."/>
            <person name="Chovatia M."/>
            <person name="Clum A."/>
            <person name="Daum C."/>
            <person name="Haridas S."/>
            <person name="He G."/>
            <person name="LaButti K."/>
            <person name="Lipzen A."/>
            <person name="Mondo S."/>
            <person name="Riley R."/>
            <person name="Salamov A."/>
            <person name="Simmons B.A."/>
            <person name="Magnuson J.K."/>
            <person name="Henrissat B."/>
            <person name="Mortensen U.H."/>
            <person name="Larsen T.O."/>
            <person name="Devries R.P."/>
            <person name="Grigoriev I.V."/>
            <person name="Machida M."/>
            <person name="Baker S.E."/>
            <person name="Andersen M.R."/>
        </authorList>
    </citation>
    <scope>NUCLEOTIDE SEQUENCE</scope>
    <source>
        <strain evidence="2">CBS 117612</strain>
    </source>
</reference>
<evidence type="ECO:0000313" key="2">
    <source>
        <dbReference type="EMBL" id="KAE8341838.1"/>
    </source>
</evidence>
<feature type="signal peptide" evidence="1">
    <location>
        <begin position="1"/>
        <end position="17"/>
    </location>
</feature>
<proteinExistence type="predicted"/>
<dbReference type="EMBL" id="ML737138">
    <property type="protein sequence ID" value="KAE8341838.1"/>
    <property type="molecule type" value="Genomic_DNA"/>
</dbReference>
<feature type="chain" id="PRO_5024797984" evidence="1">
    <location>
        <begin position="18"/>
        <end position="153"/>
    </location>
</feature>
<name>A0A5N6Y9E6_9EURO</name>